<feature type="region of interest" description="Disordered" evidence="1">
    <location>
        <begin position="40"/>
        <end position="66"/>
    </location>
</feature>
<name>A0A022VQA6_TRIRU</name>
<gene>
    <name evidence="2" type="ORF">H103_07877</name>
</gene>
<dbReference type="AlphaFoldDB" id="A0A022VQA6"/>
<protein>
    <submittedName>
        <fullName evidence="2">Uncharacterized protein</fullName>
    </submittedName>
</protein>
<organism evidence="2">
    <name type="scientific">Trichophyton rubrum CBS 288.86</name>
    <dbReference type="NCBI Taxonomy" id="1215330"/>
    <lineage>
        <taxon>Eukaryota</taxon>
        <taxon>Fungi</taxon>
        <taxon>Dikarya</taxon>
        <taxon>Ascomycota</taxon>
        <taxon>Pezizomycotina</taxon>
        <taxon>Eurotiomycetes</taxon>
        <taxon>Eurotiomycetidae</taxon>
        <taxon>Onygenales</taxon>
        <taxon>Arthrodermataceae</taxon>
        <taxon>Trichophyton</taxon>
    </lineage>
</organism>
<evidence type="ECO:0000256" key="1">
    <source>
        <dbReference type="SAM" id="MobiDB-lite"/>
    </source>
</evidence>
<dbReference type="Proteomes" id="UP000023758">
    <property type="component" value="Unassembled WGS sequence"/>
</dbReference>
<dbReference type="HOGENOM" id="CLU_2122822_0_0_1"/>
<evidence type="ECO:0000313" key="2">
    <source>
        <dbReference type="EMBL" id="EZF48477.1"/>
    </source>
</evidence>
<dbReference type="EMBL" id="KK207927">
    <property type="protein sequence ID" value="EZF48477.1"/>
    <property type="molecule type" value="Genomic_DNA"/>
</dbReference>
<reference evidence="2" key="1">
    <citation type="submission" date="2014-02" db="EMBL/GenBank/DDBJ databases">
        <title>The Genome Sequence of Trichophyton rubrum (morphotype fischeri) CBS 288.86.</title>
        <authorList>
            <consortium name="The Broad Institute Genomics Platform"/>
            <person name="Cuomo C.A."/>
            <person name="White T.C."/>
            <person name="Graser Y."/>
            <person name="Martinez-Rossi N."/>
            <person name="Heitman J."/>
            <person name="Young S.K."/>
            <person name="Zeng Q."/>
            <person name="Gargeya S."/>
            <person name="Abouelleil A."/>
            <person name="Alvarado L."/>
            <person name="Chapman S.B."/>
            <person name="Gainer-Dewar J."/>
            <person name="Goldberg J."/>
            <person name="Griggs A."/>
            <person name="Gujja S."/>
            <person name="Hansen M."/>
            <person name="Howarth C."/>
            <person name="Imamovic A."/>
            <person name="Larimer J."/>
            <person name="Martinez D."/>
            <person name="Murphy C."/>
            <person name="Pearson M.D."/>
            <person name="Persinoti G."/>
            <person name="Poon T."/>
            <person name="Priest M."/>
            <person name="Roberts A.D."/>
            <person name="Saif S."/>
            <person name="Shea T.D."/>
            <person name="Sykes S.N."/>
            <person name="Wortman J."/>
            <person name="Nusbaum C."/>
            <person name="Birren B."/>
        </authorList>
    </citation>
    <scope>NUCLEOTIDE SEQUENCE [LARGE SCALE GENOMIC DNA]</scope>
    <source>
        <strain evidence="2">CBS 288.86</strain>
    </source>
</reference>
<sequence>MPEYQSRRDTKYTNSKHLLGNDIKTKLESVGDLHGQLIRSSGQLDNKPLPVKDQHQMGPQRAIPGKYRYPVDKAAAMDRQSNGGVLLQYGVLMSSTRETRCPVKPELFKLEKLHDRWLMRKG</sequence>
<accession>A0A022VQA6</accession>
<proteinExistence type="predicted"/>